<comment type="caution">
    <text evidence="2">The sequence shown here is derived from an EMBL/GenBank/DDBJ whole genome shotgun (WGS) entry which is preliminary data.</text>
</comment>
<feature type="region of interest" description="Disordered" evidence="1">
    <location>
        <begin position="127"/>
        <end position="162"/>
    </location>
</feature>
<accession>A0A5J4TXE0</accession>
<dbReference type="Proteomes" id="UP000324800">
    <property type="component" value="Unassembled WGS sequence"/>
</dbReference>
<evidence type="ECO:0008006" key="4">
    <source>
        <dbReference type="Google" id="ProtNLM"/>
    </source>
</evidence>
<evidence type="ECO:0000256" key="1">
    <source>
        <dbReference type="SAM" id="MobiDB-lite"/>
    </source>
</evidence>
<name>A0A5J4TXE0_9EUKA</name>
<feature type="compositionally biased region" description="Gly residues" evidence="1">
    <location>
        <begin position="1"/>
        <end position="16"/>
    </location>
</feature>
<feature type="non-terminal residue" evidence="2">
    <location>
        <position position="1"/>
    </location>
</feature>
<dbReference type="AlphaFoldDB" id="A0A5J4TXE0"/>
<feature type="compositionally biased region" description="Polar residues" evidence="1">
    <location>
        <begin position="128"/>
        <end position="137"/>
    </location>
</feature>
<feature type="region of interest" description="Disordered" evidence="1">
    <location>
        <begin position="1"/>
        <end position="28"/>
    </location>
</feature>
<organism evidence="2 3">
    <name type="scientific">Streblomastix strix</name>
    <dbReference type="NCBI Taxonomy" id="222440"/>
    <lineage>
        <taxon>Eukaryota</taxon>
        <taxon>Metamonada</taxon>
        <taxon>Preaxostyla</taxon>
        <taxon>Oxymonadida</taxon>
        <taxon>Streblomastigidae</taxon>
        <taxon>Streblomastix</taxon>
    </lineage>
</organism>
<evidence type="ECO:0000313" key="2">
    <source>
        <dbReference type="EMBL" id="KAA6362583.1"/>
    </source>
</evidence>
<gene>
    <name evidence="2" type="ORF">EZS28_041889</name>
</gene>
<dbReference type="EMBL" id="SNRW01024001">
    <property type="protein sequence ID" value="KAA6362583.1"/>
    <property type="molecule type" value="Genomic_DNA"/>
</dbReference>
<reference evidence="2 3" key="1">
    <citation type="submission" date="2019-03" db="EMBL/GenBank/DDBJ databases">
        <title>Single cell metagenomics reveals metabolic interactions within the superorganism composed of flagellate Streblomastix strix and complex community of Bacteroidetes bacteria on its surface.</title>
        <authorList>
            <person name="Treitli S.C."/>
            <person name="Kolisko M."/>
            <person name="Husnik F."/>
            <person name="Keeling P."/>
            <person name="Hampl V."/>
        </authorList>
    </citation>
    <scope>NUCLEOTIDE SEQUENCE [LARGE SCALE GENOMIC DNA]</scope>
    <source>
        <strain evidence="2">ST1C</strain>
    </source>
</reference>
<evidence type="ECO:0000313" key="3">
    <source>
        <dbReference type="Proteomes" id="UP000324800"/>
    </source>
</evidence>
<sequence length="162" mass="15703">IPGMGGIPGQGRGQGIDGNPWDNSGFGQGYPGAGLGGAGGYPGAGGFGGGYPGAGGFGQGNAGAGGFGGGYPGAGLGGAGGYPGMGGLGQGMDADFMQALQDPEFMAGLSDPQKLVANPKYAKLMQKISEQAQNSDYNRMGPNPAGRGGMPKTTSKAAQKKK</sequence>
<proteinExistence type="predicted"/>
<protein>
    <recommendedName>
        <fullName evidence="4">STI1 domain-containing protein</fullName>
    </recommendedName>
</protein>
<feature type="compositionally biased region" description="Polar residues" evidence="1">
    <location>
        <begin position="152"/>
        <end position="162"/>
    </location>
</feature>